<keyword evidence="10" id="KW-0804">Transcription</keyword>
<name>A0AAN8Q574_PATCE</name>
<feature type="compositionally biased region" description="Polar residues" evidence="13">
    <location>
        <begin position="390"/>
        <end position="402"/>
    </location>
</feature>
<comment type="caution">
    <text evidence="14">The sequence shown here is derived from an EMBL/GenBank/DDBJ whole genome shotgun (WGS) entry which is preliminary data.</text>
</comment>
<dbReference type="InterPro" id="IPR029063">
    <property type="entry name" value="SAM-dependent_MTases_sf"/>
</dbReference>
<dbReference type="PANTHER" id="PTHR11727:SF13">
    <property type="entry name" value="DIMETHYLADENOSINE TRANSFERASE 2, MITOCHONDRIAL"/>
    <property type="match status" value="1"/>
</dbReference>
<evidence type="ECO:0000256" key="2">
    <source>
        <dbReference type="ARBA" id="ARBA00022552"/>
    </source>
</evidence>
<dbReference type="InterPro" id="IPR001737">
    <property type="entry name" value="KsgA/Erm"/>
</dbReference>
<dbReference type="Pfam" id="PF00398">
    <property type="entry name" value="RrnaAD"/>
    <property type="match status" value="1"/>
</dbReference>
<feature type="binding site" evidence="11">
    <location>
        <position position="114"/>
    </location>
    <ligand>
        <name>S-adenosyl-L-methionine</name>
        <dbReference type="ChEBI" id="CHEBI:59789"/>
    </ligand>
</feature>
<evidence type="ECO:0000256" key="13">
    <source>
        <dbReference type="SAM" id="MobiDB-lite"/>
    </source>
</evidence>
<keyword evidence="5 11" id="KW-0949">S-adenosyl-L-methionine</keyword>
<dbReference type="EC" id="2.1.1.-" evidence="12"/>
<dbReference type="PROSITE" id="PS51689">
    <property type="entry name" value="SAM_RNA_A_N6_MT"/>
    <property type="match status" value="1"/>
</dbReference>
<dbReference type="SUPFAM" id="SSF53335">
    <property type="entry name" value="S-adenosyl-L-methionine-dependent methyltransferases"/>
    <property type="match status" value="1"/>
</dbReference>
<keyword evidence="6 11" id="KW-0694">RNA-binding</keyword>
<evidence type="ECO:0000256" key="7">
    <source>
        <dbReference type="ARBA" id="ARBA00022946"/>
    </source>
</evidence>
<dbReference type="GO" id="GO:0003723">
    <property type="term" value="F:RNA binding"/>
    <property type="evidence" value="ECO:0007669"/>
    <property type="project" value="UniProtKB-UniRule"/>
</dbReference>
<evidence type="ECO:0000256" key="9">
    <source>
        <dbReference type="ARBA" id="ARBA00023128"/>
    </source>
</evidence>
<keyword evidence="15" id="KW-1185">Reference proteome</keyword>
<organism evidence="14 15">
    <name type="scientific">Patella caerulea</name>
    <name type="common">Rayed Mediterranean limpet</name>
    <dbReference type="NCBI Taxonomy" id="87958"/>
    <lineage>
        <taxon>Eukaryota</taxon>
        <taxon>Metazoa</taxon>
        <taxon>Spiralia</taxon>
        <taxon>Lophotrochozoa</taxon>
        <taxon>Mollusca</taxon>
        <taxon>Gastropoda</taxon>
        <taxon>Patellogastropoda</taxon>
        <taxon>Patelloidea</taxon>
        <taxon>Patellidae</taxon>
        <taxon>Patella</taxon>
    </lineage>
</organism>
<dbReference type="EMBL" id="JAZGQO010000007">
    <property type="protein sequence ID" value="KAK6183045.1"/>
    <property type="molecule type" value="Genomic_DNA"/>
</dbReference>
<comment type="similarity">
    <text evidence="11 12">Belongs to the class I-like SAM-binding methyltransferase superfamily. rRNA adenine N(6)-methyltransferase family.</text>
</comment>
<dbReference type="GO" id="GO:0005759">
    <property type="term" value="C:mitochondrial matrix"/>
    <property type="evidence" value="ECO:0007669"/>
    <property type="project" value="TreeGrafter"/>
</dbReference>
<feature type="binding site" evidence="11">
    <location>
        <position position="65"/>
    </location>
    <ligand>
        <name>S-adenosyl-L-methionine</name>
        <dbReference type="ChEBI" id="CHEBI:59789"/>
    </ligand>
</feature>
<evidence type="ECO:0000313" key="14">
    <source>
        <dbReference type="EMBL" id="KAK6183045.1"/>
    </source>
</evidence>
<evidence type="ECO:0000313" key="15">
    <source>
        <dbReference type="Proteomes" id="UP001347796"/>
    </source>
</evidence>
<dbReference type="Gene3D" id="3.40.50.150">
    <property type="entry name" value="Vaccinia Virus protein VP39"/>
    <property type="match status" value="1"/>
</dbReference>
<accession>A0AAN8Q574</accession>
<keyword evidence="8" id="KW-0805">Transcription regulation</keyword>
<dbReference type="GO" id="GO:0034246">
    <property type="term" value="F:mitochondrial transcription factor activity"/>
    <property type="evidence" value="ECO:0007669"/>
    <property type="project" value="TreeGrafter"/>
</dbReference>
<evidence type="ECO:0000256" key="10">
    <source>
        <dbReference type="ARBA" id="ARBA00023163"/>
    </source>
</evidence>
<evidence type="ECO:0000256" key="6">
    <source>
        <dbReference type="ARBA" id="ARBA00022884"/>
    </source>
</evidence>
<feature type="compositionally biased region" description="Basic and acidic residues" evidence="13">
    <location>
        <begin position="378"/>
        <end position="389"/>
    </location>
</feature>
<feature type="binding site" evidence="11">
    <location>
        <position position="141"/>
    </location>
    <ligand>
        <name>S-adenosyl-L-methionine</name>
        <dbReference type="ChEBI" id="CHEBI:59789"/>
    </ligand>
</feature>
<evidence type="ECO:0000256" key="11">
    <source>
        <dbReference type="PROSITE-ProRule" id="PRU01026"/>
    </source>
</evidence>
<keyword evidence="7" id="KW-0809">Transit peptide</keyword>
<dbReference type="GO" id="GO:0006391">
    <property type="term" value="P:transcription initiation at mitochondrial promoter"/>
    <property type="evidence" value="ECO:0007669"/>
    <property type="project" value="TreeGrafter"/>
</dbReference>
<comment type="caution">
    <text evidence="11">Lacks conserved residue(s) required for the propagation of feature annotation.</text>
</comment>
<evidence type="ECO:0000256" key="5">
    <source>
        <dbReference type="ARBA" id="ARBA00022691"/>
    </source>
</evidence>
<evidence type="ECO:0000256" key="8">
    <source>
        <dbReference type="ARBA" id="ARBA00023015"/>
    </source>
</evidence>
<dbReference type="PIRSF" id="PIRSF027833">
    <property type="entry name" value="MtTFB2"/>
    <property type="match status" value="1"/>
</dbReference>
<keyword evidence="3 11" id="KW-0489">Methyltransferase</keyword>
<reference evidence="14 15" key="1">
    <citation type="submission" date="2024-01" db="EMBL/GenBank/DDBJ databases">
        <title>The genome of the rayed Mediterranean limpet Patella caerulea (Linnaeus, 1758).</title>
        <authorList>
            <person name="Anh-Thu Weber A."/>
            <person name="Halstead-Nussloch G."/>
        </authorList>
    </citation>
    <scope>NUCLEOTIDE SEQUENCE [LARGE SCALE GENOMIC DNA]</scope>
    <source>
        <strain evidence="14">AATW-2023a</strain>
        <tissue evidence="14">Whole specimen</tissue>
    </source>
</reference>
<evidence type="ECO:0000256" key="3">
    <source>
        <dbReference type="ARBA" id="ARBA00022603"/>
    </source>
</evidence>
<dbReference type="GO" id="GO:0000179">
    <property type="term" value="F:rRNA (adenine-N6,N6-)-dimethyltransferase activity"/>
    <property type="evidence" value="ECO:0007669"/>
    <property type="project" value="UniProtKB-UniRule"/>
</dbReference>
<keyword evidence="2 12" id="KW-0698">rRNA processing</keyword>
<protein>
    <recommendedName>
        <fullName evidence="12">rRNA adenine N(6)-methyltransferase</fullName>
        <ecNumber evidence="12">2.1.1.-</ecNumber>
    </recommendedName>
</protein>
<dbReference type="Proteomes" id="UP001347796">
    <property type="component" value="Unassembled WGS sequence"/>
</dbReference>
<proteinExistence type="inferred from homology"/>
<dbReference type="PANTHER" id="PTHR11727">
    <property type="entry name" value="DIMETHYLADENOSINE TRANSFERASE"/>
    <property type="match status" value="1"/>
</dbReference>
<evidence type="ECO:0000256" key="12">
    <source>
        <dbReference type="RuleBase" id="RU362106"/>
    </source>
</evidence>
<sequence>MSVLKKPIITRLICELNKQKSLRSLNVINSKYSTDIHTRNNVDFFVQNHPCLEKPSVNKKKAFYILEEDVADSIAEVVKKNIVRNNVIIEANPGPGILTQSLLKIVTDNLIAVESNPEFLPYLQELQDNERDKKLSIINYDMFDMYKNRNDEKLDQENEIVDLLPKISWTEDVSASIIGILHPRLESWFMPYIAQEFCQGSGLFMAGRLQWFLFVSPRFYRMLISKKSKKLDTLFELLFDIKICHQVPISNIYPKYSKMKITKMAESVNENVTYLIKFTPKPESSDILHPHEVNKFILFLKQLLLKSSERLIPRMEELVPGCGMYLIKDGFSMMQSLKTITPKQCLQIFKLLPSIPEYYNSGWRDFLVNEGLVVDHDDNTADVTDKNTDKNIPQNMSSDRPG</sequence>
<keyword evidence="4 11" id="KW-0808">Transferase</keyword>
<feature type="region of interest" description="Disordered" evidence="13">
    <location>
        <begin position="378"/>
        <end position="402"/>
    </location>
</feature>
<comment type="subcellular location">
    <subcellularLocation>
        <location evidence="1">Mitochondrion</location>
    </subcellularLocation>
</comment>
<keyword evidence="9" id="KW-0496">Mitochondrion</keyword>
<gene>
    <name evidence="14" type="ORF">SNE40_010597</name>
</gene>
<evidence type="ECO:0000256" key="4">
    <source>
        <dbReference type="ARBA" id="ARBA00022679"/>
    </source>
</evidence>
<dbReference type="AlphaFoldDB" id="A0AAN8Q574"/>
<evidence type="ECO:0000256" key="1">
    <source>
        <dbReference type="ARBA" id="ARBA00004173"/>
    </source>
</evidence>